<feature type="signal peptide" evidence="1">
    <location>
        <begin position="1"/>
        <end position="21"/>
    </location>
</feature>
<protein>
    <submittedName>
        <fullName evidence="2">Uncharacterized protein</fullName>
    </submittedName>
</protein>
<organism evidence="2">
    <name type="scientific">Arion vulgaris</name>
    <dbReference type="NCBI Taxonomy" id="1028688"/>
    <lineage>
        <taxon>Eukaryota</taxon>
        <taxon>Metazoa</taxon>
        <taxon>Spiralia</taxon>
        <taxon>Lophotrochozoa</taxon>
        <taxon>Mollusca</taxon>
        <taxon>Gastropoda</taxon>
        <taxon>Heterobranchia</taxon>
        <taxon>Euthyneura</taxon>
        <taxon>Panpulmonata</taxon>
        <taxon>Eupulmonata</taxon>
        <taxon>Stylommatophora</taxon>
        <taxon>Helicina</taxon>
        <taxon>Arionoidea</taxon>
        <taxon>Arionidae</taxon>
        <taxon>Arion</taxon>
    </lineage>
</organism>
<dbReference type="AlphaFoldDB" id="A0A0B6Y1T6"/>
<feature type="non-terminal residue" evidence="2">
    <location>
        <position position="1"/>
    </location>
</feature>
<feature type="chain" id="PRO_5002110446" evidence="1">
    <location>
        <begin position="22"/>
        <end position="86"/>
    </location>
</feature>
<proteinExistence type="predicted"/>
<keyword evidence="1" id="KW-0732">Signal</keyword>
<accession>A0A0B6Y1T6</accession>
<sequence length="86" mass="9566">QDVQAVICCLIVLQLIFKTSIIKPDQSQAAGQVKTTRLLVWKLLTTPSLQGNPELIKSMKTEACQVITVGLRSLYPTPEDKHSLLY</sequence>
<evidence type="ECO:0000256" key="1">
    <source>
        <dbReference type="SAM" id="SignalP"/>
    </source>
</evidence>
<dbReference type="EMBL" id="HACG01003249">
    <property type="protein sequence ID" value="CEK50114.1"/>
    <property type="molecule type" value="Transcribed_RNA"/>
</dbReference>
<feature type="non-terminal residue" evidence="2">
    <location>
        <position position="86"/>
    </location>
</feature>
<evidence type="ECO:0000313" key="2">
    <source>
        <dbReference type="EMBL" id="CEK50114.1"/>
    </source>
</evidence>
<gene>
    <name evidence="2" type="primary">ORF9895</name>
</gene>
<name>A0A0B6Y1T6_9EUPU</name>
<reference evidence="2" key="1">
    <citation type="submission" date="2014-12" db="EMBL/GenBank/DDBJ databases">
        <title>Insight into the proteome of Arion vulgaris.</title>
        <authorList>
            <person name="Aradska J."/>
            <person name="Bulat T."/>
            <person name="Smidak R."/>
            <person name="Sarate P."/>
            <person name="Gangsoo J."/>
            <person name="Sialana F."/>
            <person name="Bilban M."/>
            <person name="Lubec G."/>
        </authorList>
    </citation>
    <scope>NUCLEOTIDE SEQUENCE</scope>
    <source>
        <tissue evidence="2">Skin</tissue>
    </source>
</reference>